<evidence type="ECO:0000256" key="1">
    <source>
        <dbReference type="SAM" id="MobiDB-lite"/>
    </source>
</evidence>
<comment type="caution">
    <text evidence="2">The sequence shown here is derived from an EMBL/GenBank/DDBJ whole genome shotgun (WGS) entry which is preliminary data.</text>
</comment>
<name>A0AAU9W673_9CNID</name>
<keyword evidence="3" id="KW-1185">Reference proteome</keyword>
<reference evidence="2 3" key="1">
    <citation type="submission" date="2022-05" db="EMBL/GenBank/DDBJ databases">
        <authorList>
            <consortium name="Genoscope - CEA"/>
            <person name="William W."/>
        </authorList>
    </citation>
    <scope>NUCLEOTIDE SEQUENCE [LARGE SCALE GENOMIC DNA]</scope>
</reference>
<evidence type="ECO:0000313" key="3">
    <source>
        <dbReference type="Proteomes" id="UP001159428"/>
    </source>
</evidence>
<evidence type="ECO:0000313" key="2">
    <source>
        <dbReference type="EMBL" id="CAH3044311.1"/>
    </source>
</evidence>
<dbReference type="EMBL" id="CALNXJ010000007">
    <property type="protein sequence ID" value="CAH3044311.1"/>
    <property type="molecule type" value="Genomic_DNA"/>
</dbReference>
<dbReference type="Proteomes" id="UP001159428">
    <property type="component" value="Unassembled WGS sequence"/>
</dbReference>
<accession>A0AAU9W673</accession>
<dbReference type="AlphaFoldDB" id="A0AAU9W673"/>
<gene>
    <name evidence="2" type="ORF">PMEA_00031105</name>
</gene>
<proteinExistence type="predicted"/>
<feature type="region of interest" description="Disordered" evidence="1">
    <location>
        <begin position="140"/>
        <end position="159"/>
    </location>
</feature>
<organism evidence="2 3">
    <name type="scientific">Pocillopora meandrina</name>
    <dbReference type="NCBI Taxonomy" id="46732"/>
    <lineage>
        <taxon>Eukaryota</taxon>
        <taxon>Metazoa</taxon>
        <taxon>Cnidaria</taxon>
        <taxon>Anthozoa</taxon>
        <taxon>Hexacorallia</taxon>
        <taxon>Scleractinia</taxon>
        <taxon>Astrocoeniina</taxon>
        <taxon>Pocilloporidae</taxon>
        <taxon>Pocillopora</taxon>
    </lineage>
</organism>
<sequence length="209" mass="24571">MKSLRGSLSYSNVCDKRWLDKMATTLHLPAISHAPVAREFPKVWEHRKNLSHWSKQDVPSLKLAQQLDTDHWAKLKGKHVDFVNRMSYSLPSKEILASRSQKDPKLSSAFQRYYYDQSKHREELLKKTYTMYYQGKPMEKKSSRQVLQQTNDLPRPQVQRRPSVYNQRAKEGFKFWLESDPMVKRISFCSKYTFGSKSTFHGLGNAPRN</sequence>
<protein>
    <submittedName>
        <fullName evidence="2">Uncharacterized protein</fullName>
    </submittedName>
</protein>